<dbReference type="PANTHER" id="PTHR42884">
    <property type="entry name" value="PROPROTEIN CONVERTASE SUBTILISIN/KEXIN-RELATED"/>
    <property type="match status" value="1"/>
</dbReference>
<dbReference type="PRINTS" id="PR00723">
    <property type="entry name" value="SUBTILISIN"/>
</dbReference>
<gene>
    <name evidence="7" type="ordered locus">KNP414_03481</name>
</gene>
<dbReference type="Pfam" id="PF00082">
    <property type="entry name" value="Peptidase_S8"/>
    <property type="match status" value="1"/>
</dbReference>
<evidence type="ECO:0000256" key="3">
    <source>
        <dbReference type="ARBA" id="ARBA00022825"/>
    </source>
</evidence>
<feature type="active site" description="Charge relay system" evidence="4 5">
    <location>
        <position position="267"/>
    </location>
</feature>
<dbReference type="PROSITE" id="PS00138">
    <property type="entry name" value="SUBTILASE_SER"/>
    <property type="match status" value="1"/>
</dbReference>
<evidence type="ECO:0000256" key="4">
    <source>
        <dbReference type="PIRSR" id="PIRSR615500-1"/>
    </source>
</evidence>
<evidence type="ECO:0000313" key="8">
    <source>
        <dbReference type="Proteomes" id="UP000006620"/>
    </source>
</evidence>
<feature type="active site" description="Charge relay system" evidence="4 5">
    <location>
        <position position="476"/>
    </location>
</feature>
<dbReference type="PANTHER" id="PTHR42884:SF14">
    <property type="entry name" value="NEUROENDOCRINE CONVERTASE 1"/>
    <property type="match status" value="1"/>
</dbReference>
<evidence type="ECO:0000256" key="1">
    <source>
        <dbReference type="ARBA" id="ARBA00022670"/>
    </source>
</evidence>
<evidence type="ECO:0000256" key="2">
    <source>
        <dbReference type="ARBA" id="ARBA00022801"/>
    </source>
</evidence>
<dbReference type="RefSeq" id="WP_013917196.1">
    <property type="nucleotide sequence ID" value="NC_015690.1"/>
</dbReference>
<dbReference type="GO" id="GO:0016020">
    <property type="term" value="C:membrane"/>
    <property type="evidence" value="ECO:0007669"/>
    <property type="project" value="TreeGrafter"/>
</dbReference>
<dbReference type="Gene3D" id="3.40.50.200">
    <property type="entry name" value="Peptidase S8/S53 domain"/>
    <property type="match status" value="1"/>
</dbReference>
<dbReference type="SUPFAM" id="SSF52743">
    <property type="entry name" value="Subtilisin-like"/>
    <property type="match status" value="1"/>
</dbReference>
<proteinExistence type="inferred from homology"/>
<dbReference type="EMBL" id="CP002869">
    <property type="protein sequence ID" value="AEI42039.1"/>
    <property type="molecule type" value="Genomic_DNA"/>
</dbReference>
<dbReference type="InterPro" id="IPR036852">
    <property type="entry name" value="Peptidase_S8/S53_dom_sf"/>
</dbReference>
<dbReference type="PROSITE" id="PS51892">
    <property type="entry name" value="SUBTILASE"/>
    <property type="match status" value="1"/>
</dbReference>
<organism evidence="7 8">
    <name type="scientific">Paenibacillus mucilaginosus (strain KNP414)</name>
    <dbReference type="NCBI Taxonomy" id="1036673"/>
    <lineage>
        <taxon>Bacteria</taxon>
        <taxon>Bacillati</taxon>
        <taxon>Bacillota</taxon>
        <taxon>Bacilli</taxon>
        <taxon>Bacillales</taxon>
        <taxon>Paenibacillaceae</taxon>
        <taxon>Paenibacillus</taxon>
    </lineage>
</organism>
<dbReference type="AlphaFoldDB" id="F8FB72"/>
<evidence type="ECO:0000313" key="7">
    <source>
        <dbReference type="EMBL" id="AEI42039.1"/>
    </source>
</evidence>
<dbReference type="GO" id="GO:0016485">
    <property type="term" value="P:protein processing"/>
    <property type="evidence" value="ECO:0007669"/>
    <property type="project" value="TreeGrafter"/>
</dbReference>
<dbReference type="InterPro" id="IPR022398">
    <property type="entry name" value="Peptidase_S8_His-AS"/>
</dbReference>
<feature type="active site" description="Charge relay system" evidence="4 5">
    <location>
        <position position="220"/>
    </location>
</feature>
<reference evidence="7 8" key="2">
    <citation type="journal article" date="2013" name="Genome Announc.">
        <title>Genome Sequence of Growth-Improving Paenibacillus mucilaginosus Strain KNP414.</title>
        <authorList>
            <person name="Lu J.J."/>
            <person name="Wang J.F."/>
            <person name="Hu X.F."/>
        </authorList>
    </citation>
    <scope>NUCLEOTIDE SEQUENCE [LARGE SCALE GENOMIC DNA]</scope>
    <source>
        <strain evidence="7 8">KNP414</strain>
    </source>
</reference>
<dbReference type="InterPro" id="IPR015500">
    <property type="entry name" value="Peptidase_S8_subtilisin-rel"/>
</dbReference>
<comment type="similarity">
    <text evidence="5">Belongs to the peptidase S8 family.</text>
</comment>
<evidence type="ECO:0000259" key="6">
    <source>
        <dbReference type="Pfam" id="PF00082"/>
    </source>
</evidence>
<protein>
    <submittedName>
        <fullName evidence="7">Subtilase family peptidase</fullName>
    </submittedName>
</protein>
<dbReference type="KEGG" id="pms:KNP414_03481"/>
<dbReference type="GO" id="GO:0004252">
    <property type="term" value="F:serine-type endopeptidase activity"/>
    <property type="evidence" value="ECO:0007669"/>
    <property type="project" value="UniProtKB-UniRule"/>
</dbReference>
<reference evidence="8" key="1">
    <citation type="submission" date="2011-06" db="EMBL/GenBank/DDBJ databases">
        <title>Complete genome sequence of Paenibacillus mucilaginosus KNP414.</title>
        <authorList>
            <person name="Wang J."/>
            <person name="Hu S."/>
            <person name="Hu X."/>
            <person name="Zhang B."/>
            <person name="Dong D."/>
            <person name="Zhang S."/>
            <person name="Zhao K."/>
            <person name="Wu D."/>
        </authorList>
    </citation>
    <scope>NUCLEOTIDE SEQUENCE [LARGE SCALE GENOMIC DNA]</scope>
    <source>
        <strain evidence="8">KNP414</strain>
    </source>
</reference>
<keyword evidence="3 5" id="KW-0720">Serine protease</keyword>
<evidence type="ECO:0000256" key="5">
    <source>
        <dbReference type="PROSITE-ProRule" id="PRU01240"/>
    </source>
</evidence>
<name>F8FB72_PAEMK</name>
<keyword evidence="2 5" id="KW-0378">Hydrolase</keyword>
<keyword evidence="1 5" id="KW-0645">Protease</keyword>
<dbReference type="HOGENOM" id="CLU_011263_10_1_9"/>
<dbReference type="InterPro" id="IPR000209">
    <property type="entry name" value="Peptidase_S8/S53_dom"/>
</dbReference>
<dbReference type="PROSITE" id="PS00137">
    <property type="entry name" value="SUBTILASE_HIS"/>
    <property type="match status" value="1"/>
</dbReference>
<dbReference type="Proteomes" id="UP000006620">
    <property type="component" value="Chromosome"/>
</dbReference>
<dbReference type="InterPro" id="IPR023828">
    <property type="entry name" value="Peptidase_S8_Ser-AS"/>
</dbReference>
<accession>F8FB72</accession>
<dbReference type="PATRIC" id="fig|1036673.3.peg.3203"/>
<sequence length="593" mass="64546">MMPQNGEIYTYRAGRKIALTKEPDQFVVRALPGEIQREIGIPDATQVSASSSRVVTDREELEPLMTRARHLAPTHHVYRVADTQKEFLVTDRIIVSFHEPLPSAEVGAFAGRYGLFVLESYSDRVYLFQLTDQTGMNPVKLVVKLTEQEPLVASAEHDLNYVMNKYQELVPSDPSYLKQWHLHSRSGEPAFDPRATSRCEEAWQLLGHHGSPDIVVGVTDDGCRLDHPDFDSPDKFAGWGYFRGPRLYTNKDVDADPASMYEAGSDHGTSCAGVIGAEADALLTVGAAPGCRLLPIKWESSGPSLFISDSKLLRALNYVQDKVDILSSSWGGVPVTLWPEVVIRRIRELALTGGRRGRGILFLWAAGNENCPIHHTADQDVPYTSGVSFRPDGSLVWVGVEKTRVFSNNLVGIPGVMHVAALASTAQRSHYSNYGTGISVCAPTNNVHEYYRVPVQGLGITTTEGQGVTDRFGGTSSATPLAAGIAALVLSANPALSALELASLLKRTASKELNLEGYPKTPPASFDPDPSWDVSPIAPFDKGDFQDIGDPDGTWSPWFGHGKTDARAAVEEALKIRESVPGSGGLDEERLRA</sequence>
<feature type="domain" description="Peptidase S8/S53" evidence="6">
    <location>
        <begin position="213"/>
        <end position="511"/>
    </location>
</feature>